<dbReference type="SUPFAM" id="SSF53756">
    <property type="entry name" value="UDP-Glycosyltransferase/glycogen phosphorylase"/>
    <property type="match status" value="1"/>
</dbReference>
<proteinExistence type="predicted"/>
<dbReference type="STRING" id="659014.SAMN04487996_119109"/>
<dbReference type="OrthoDB" id="642366at2"/>
<evidence type="ECO:0000313" key="4">
    <source>
        <dbReference type="Proteomes" id="UP000198748"/>
    </source>
</evidence>
<dbReference type="InterPro" id="IPR051199">
    <property type="entry name" value="LPS_LOS_Heptosyltrfase"/>
</dbReference>
<dbReference type="InterPro" id="IPR002201">
    <property type="entry name" value="Glyco_trans_9"/>
</dbReference>
<name>A0A1G7UUZ3_9BACT</name>
<dbReference type="RefSeq" id="WP_090156302.1">
    <property type="nucleotide sequence ID" value="NZ_FNAN01000019.1"/>
</dbReference>
<reference evidence="4" key="1">
    <citation type="submission" date="2016-10" db="EMBL/GenBank/DDBJ databases">
        <authorList>
            <person name="Varghese N."/>
            <person name="Submissions S."/>
        </authorList>
    </citation>
    <scope>NUCLEOTIDE SEQUENCE [LARGE SCALE GENOMIC DNA]</scope>
    <source>
        <strain evidence="4">DSM 25329</strain>
    </source>
</reference>
<dbReference type="PANTHER" id="PTHR30160:SF1">
    <property type="entry name" value="LIPOPOLYSACCHARIDE 1,2-N-ACETYLGLUCOSAMINETRANSFERASE-RELATED"/>
    <property type="match status" value="1"/>
</dbReference>
<dbReference type="Proteomes" id="UP000198748">
    <property type="component" value="Unassembled WGS sequence"/>
</dbReference>
<evidence type="ECO:0000313" key="3">
    <source>
        <dbReference type="EMBL" id="SDG51118.1"/>
    </source>
</evidence>
<dbReference type="GO" id="GO:0008713">
    <property type="term" value="F:ADP-heptose-lipopolysaccharide heptosyltransferase activity"/>
    <property type="evidence" value="ECO:0007669"/>
    <property type="project" value="TreeGrafter"/>
</dbReference>
<dbReference type="AlphaFoldDB" id="A0A1G7UUZ3"/>
<evidence type="ECO:0000256" key="2">
    <source>
        <dbReference type="ARBA" id="ARBA00022679"/>
    </source>
</evidence>
<organism evidence="3 4">
    <name type="scientific">Dyadobacter soli</name>
    <dbReference type="NCBI Taxonomy" id="659014"/>
    <lineage>
        <taxon>Bacteria</taxon>
        <taxon>Pseudomonadati</taxon>
        <taxon>Bacteroidota</taxon>
        <taxon>Cytophagia</taxon>
        <taxon>Cytophagales</taxon>
        <taxon>Spirosomataceae</taxon>
        <taxon>Dyadobacter</taxon>
    </lineage>
</organism>
<keyword evidence="4" id="KW-1185">Reference proteome</keyword>
<keyword evidence="1" id="KW-0328">Glycosyltransferase</keyword>
<dbReference type="GO" id="GO:0009244">
    <property type="term" value="P:lipopolysaccharide core region biosynthetic process"/>
    <property type="evidence" value="ECO:0007669"/>
    <property type="project" value="TreeGrafter"/>
</dbReference>
<dbReference type="CDD" id="cd03789">
    <property type="entry name" value="GT9_LPS_heptosyltransferase"/>
    <property type="match status" value="1"/>
</dbReference>
<keyword evidence="2 3" id="KW-0808">Transferase</keyword>
<dbReference type="EMBL" id="FNAN01000019">
    <property type="protein sequence ID" value="SDG51118.1"/>
    <property type="molecule type" value="Genomic_DNA"/>
</dbReference>
<accession>A0A1G7UUZ3</accession>
<sequence length="357" mass="41051">MTIERFIQLWTHRYHKYTHIAKAHLKGRRARTHFRGVKSRLKKGQELIAIIRTEHFGDIVAAEPISRYVREQYPDAHIVWFAKPAFAELVAHNPNVDEVFKEFCVTERRVLMEGNVFDKVFELQFRNNNHCPKCQVFTENPVALQRDINVFNYFDYGNLLEVFAQTGDLIPPKTAFPADDQPRLYLQPSHKAKVDNLGLPEKFIVMHCRSNYEPKDWPADRWNQLVHWLAEQYDYQLVEIGLESNLNVSTPAYRNLCGQLSILETAEVIRRASFFIGLDSGPSHLGNATGTFGIILMGALNNFLNYNPYSGRYGRQENALLVRKAGLPCAQLPFDFVQEQVKSVLEKSADNAPKVLS</sequence>
<dbReference type="Gene3D" id="3.40.50.2000">
    <property type="entry name" value="Glycogen Phosphorylase B"/>
    <property type="match status" value="2"/>
</dbReference>
<evidence type="ECO:0000256" key="1">
    <source>
        <dbReference type="ARBA" id="ARBA00022676"/>
    </source>
</evidence>
<dbReference type="Pfam" id="PF01075">
    <property type="entry name" value="Glyco_transf_9"/>
    <property type="match status" value="1"/>
</dbReference>
<dbReference type="GO" id="GO:0005829">
    <property type="term" value="C:cytosol"/>
    <property type="evidence" value="ECO:0007669"/>
    <property type="project" value="TreeGrafter"/>
</dbReference>
<dbReference type="PANTHER" id="PTHR30160">
    <property type="entry name" value="TETRAACYLDISACCHARIDE 4'-KINASE-RELATED"/>
    <property type="match status" value="1"/>
</dbReference>
<gene>
    <name evidence="3" type="ORF">SAMN04487996_119109</name>
</gene>
<protein>
    <submittedName>
        <fullName evidence="3">Heptosyltransferase-3</fullName>
    </submittedName>
</protein>